<keyword evidence="2" id="KW-1185">Reference proteome</keyword>
<comment type="caution">
    <text evidence="1">The sequence shown here is derived from an EMBL/GenBank/DDBJ whole genome shotgun (WGS) entry which is preliminary data.</text>
</comment>
<reference evidence="1 2" key="1">
    <citation type="journal article" date="2012" name="Genome Biol.">
        <title>Sequencing three crocodilian genomes to illuminate the evolution of archosaurs and amniotes.</title>
        <authorList>
            <person name="St John J.A."/>
            <person name="Braun E.L."/>
            <person name="Isberg S.R."/>
            <person name="Miles L.G."/>
            <person name="Chong A.Y."/>
            <person name="Gongora J."/>
            <person name="Dalzell P."/>
            <person name="Moran C."/>
            <person name="Bed'hom B."/>
            <person name="Abzhanov A."/>
            <person name="Burgess S.C."/>
            <person name="Cooksey A.M."/>
            <person name="Castoe T.A."/>
            <person name="Crawford N.G."/>
            <person name="Densmore L.D."/>
            <person name="Drew J.C."/>
            <person name="Edwards S.V."/>
            <person name="Faircloth B.C."/>
            <person name="Fujita M.K."/>
            <person name="Greenwold M.J."/>
            <person name="Hoffmann F.G."/>
            <person name="Howard J.M."/>
            <person name="Iguchi T."/>
            <person name="Janes D.E."/>
            <person name="Khan S.Y."/>
            <person name="Kohno S."/>
            <person name="de Koning A.J."/>
            <person name="Lance S.L."/>
            <person name="McCarthy F.M."/>
            <person name="McCormack J.E."/>
            <person name="Merchant M.E."/>
            <person name="Peterson D.G."/>
            <person name="Pollock D.D."/>
            <person name="Pourmand N."/>
            <person name="Raney B.J."/>
            <person name="Roessler K.A."/>
            <person name="Sanford J.R."/>
            <person name="Sawyer R.H."/>
            <person name="Schmidt C.J."/>
            <person name="Triplett E.W."/>
            <person name="Tuberville T.D."/>
            <person name="Venegas-Anaya M."/>
            <person name="Howard J.T."/>
            <person name="Jarvis E.D."/>
            <person name="Guillette L.J.Jr."/>
            <person name="Glenn T.C."/>
            <person name="Green R.E."/>
            <person name="Ray D.A."/>
        </authorList>
    </citation>
    <scope>NUCLEOTIDE SEQUENCE [LARGE SCALE GENOMIC DNA]</scope>
    <source>
        <strain evidence="1">KSC_2009_1</strain>
    </source>
</reference>
<accession>A0A151M9Z4</accession>
<proteinExistence type="predicted"/>
<dbReference type="EMBL" id="AKHW03006295">
    <property type="protein sequence ID" value="KYO21301.1"/>
    <property type="molecule type" value="Genomic_DNA"/>
</dbReference>
<protein>
    <submittedName>
        <fullName evidence="1">Uncharacterized protein</fullName>
    </submittedName>
</protein>
<gene>
    <name evidence="1" type="ORF">Y1Q_0001549</name>
</gene>
<evidence type="ECO:0000313" key="1">
    <source>
        <dbReference type="EMBL" id="KYO21301.1"/>
    </source>
</evidence>
<dbReference type="Proteomes" id="UP000050525">
    <property type="component" value="Unassembled WGS sequence"/>
</dbReference>
<sequence length="77" mass="8680">MEILWQTQSSAPESHMLFSVSGEPKEQPFILSTLALIEDLAVPRRVKAKEARKQTENPGYSPLKPLPRVLCIYQGKT</sequence>
<dbReference type="AlphaFoldDB" id="A0A151M9Z4"/>
<evidence type="ECO:0000313" key="2">
    <source>
        <dbReference type="Proteomes" id="UP000050525"/>
    </source>
</evidence>
<name>A0A151M9Z4_ALLMI</name>
<organism evidence="1 2">
    <name type="scientific">Alligator mississippiensis</name>
    <name type="common">American alligator</name>
    <dbReference type="NCBI Taxonomy" id="8496"/>
    <lineage>
        <taxon>Eukaryota</taxon>
        <taxon>Metazoa</taxon>
        <taxon>Chordata</taxon>
        <taxon>Craniata</taxon>
        <taxon>Vertebrata</taxon>
        <taxon>Euteleostomi</taxon>
        <taxon>Archelosauria</taxon>
        <taxon>Archosauria</taxon>
        <taxon>Crocodylia</taxon>
        <taxon>Alligatoridae</taxon>
        <taxon>Alligatorinae</taxon>
        <taxon>Alligator</taxon>
    </lineage>
</organism>